<dbReference type="Pfam" id="PF13560">
    <property type="entry name" value="HTH_31"/>
    <property type="match status" value="1"/>
</dbReference>
<evidence type="ECO:0000313" key="2">
    <source>
        <dbReference type="EMBL" id="KAA2255240.1"/>
    </source>
</evidence>
<accession>A0A5B2WWJ1</accession>
<dbReference type="AlphaFoldDB" id="A0A5B2WWJ1"/>
<dbReference type="Proteomes" id="UP000323454">
    <property type="component" value="Unassembled WGS sequence"/>
</dbReference>
<gene>
    <name evidence="2" type="ORF">F0L68_28900</name>
</gene>
<reference evidence="2 3" key="1">
    <citation type="submission" date="2019-09" db="EMBL/GenBank/DDBJ databases">
        <title>Goodfellowia gen. nov., a new genus of the Pseudonocardineae related to Actinoalloteichus, containing Goodfellowia coeruleoviolacea gen. nov., comb. nov. gen. nov., comb. nov.</title>
        <authorList>
            <person name="Labeda D."/>
        </authorList>
    </citation>
    <scope>NUCLEOTIDE SEQUENCE [LARGE SCALE GENOMIC DNA]</scope>
    <source>
        <strain evidence="2 3">AN110305</strain>
    </source>
</reference>
<dbReference type="CDD" id="cd00093">
    <property type="entry name" value="HTH_XRE"/>
    <property type="match status" value="1"/>
</dbReference>
<dbReference type="OrthoDB" id="4285266at2"/>
<proteinExistence type="predicted"/>
<comment type="caution">
    <text evidence="2">The sequence shown here is derived from an EMBL/GenBank/DDBJ whole genome shotgun (WGS) entry which is preliminary data.</text>
</comment>
<dbReference type="GO" id="GO:0003677">
    <property type="term" value="F:DNA binding"/>
    <property type="evidence" value="ECO:0007669"/>
    <property type="project" value="InterPro"/>
</dbReference>
<dbReference type="EMBL" id="VUOB01000058">
    <property type="protein sequence ID" value="KAA2255240.1"/>
    <property type="molecule type" value="Genomic_DNA"/>
</dbReference>
<protein>
    <submittedName>
        <fullName evidence="2">Helix-turn-helix domain-containing protein</fullName>
    </submittedName>
</protein>
<evidence type="ECO:0000259" key="1">
    <source>
        <dbReference type="PROSITE" id="PS50943"/>
    </source>
</evidence>
<reference evidence="2 3" key="2">
    <citation type="submission" date="2019-09" db="EMBL/GenBank/DDBJ databases">
        <authorList>
            <person name="Jin C."/>
        </authorList>
    </citation>
    <scope>NUCLEOTIDE SEQUENCE [LARGE SCALE GENOMIC DNA]</scope>
    <source>
        <strain evidence="2 3">AN110305</strain>
    </source>
</reference>
<organism evidence="2 3">
    <name type="scientific">Solihabitans fulvus</name>
    <dbReference type="NCBI Taxonomy" id="1892852"/>
    <lineage>
        <taxon>Bacteria</taxon>
        <taxon>Bacillati</taxon>
        <taxon>Actinomycetota</taxon>
        <taxon>Actinomycetes</taxon>
        <taxon>Pseudonocardiales</taxon>
        <taxon>Pseudonocardiaceae</taxon>
        <taxon>Solihabitans</taxon>
    </lineage>
</organism>
<evidence type="ECO:0000313" key="3">
    <source>
        <dbReference type="Proteomes" id="UP000323454"/>
    </source>
</evidence>
<dbReference type="SUPFAM" id="SSF47413">
    <property type="entry name" value="lambda repressor-like DNA-binding domains"/>
    <property type="match status" value="1"/>
</dbReference>
<dbReference type="Pfam" id="PF19054">
    <property type="entry name" value="DUF5753"/>
    <property type="match status" value="1"/>
</dbReference>
<feature type="domain" description="HTH cro/C1-type" evidence="1">
    <location>
        <begin position="18"/>
        <end position="71"/>
    </location>
</feature>
<dbReference type="InterPro" id="IPR043917">
    <property type="entry name" value="DUF5753"/>
</dbReference>
<dbReference type="InterPro" id="IPR001387">
    <property type="entry name" value="Cro/C1-type_HTH"/>
</dbReference>
<keyword evidence="3" id="KW-1185">Reference proteome</keyword>
<name>A0A5B2WWJ1_9PSEU</name>
<dbReference type="PROSITE" id="PS50943">
    <property type="entry name" value="HTH_CROC1"/>
    <property type="match status" value="1"/>
</dbReference>
<sequence length="279" mass="32307">MPRMTEHTFRERQFGRELRRLRKEMGFGLAEAGRDLQFSVAKMSRIELGQLPTYHELLALLDRYGILADEWPPYIKALERAAEKGWWRIYGAIKQGLISMEDAAELLCELEMALIPGPFQSVPYMHAVFANGGIEFSRRRIEKLVALRLRRRERFTGENPLRYHGIIDESVLTNVWGSRQDMRDQLRQLVTVSSASNITLQVMPRTAGIHHGRLASFRVFAFPDPEEGDQIHMENIFRSVYVDDPEDVQAAKMLFKRLAVRALNPEESVLWIERLIAEI</sequence>
<dbReference type="InterPro" id="IPR010982">
    <property type="entry name" value="Lambda_DNA-bd_dom_sf"/>
</dbReference>
<dbReference type="Gene3D" id="1.10.260.40">
    <property type="entry name" value="lambda repressor-like DNA-binding domains"/>
    <property type="match status" value="1"/>
</dbReference>
<dbReference type="RefSeq" id="WP_149852994.1">
    <property type="nucleotide sequence ID" value="NZ_VUOB01000058.1"/>
</dbReference>